<feature type="domain" description="Mechanosensitive ion channel MscS" evidence="8">
    <location>
        <begin position="272"/>
        <end position="337"/>
    </location>
</feature>
<comment type="subcellular location">
    <subcellularLocation>
        <location evidence="1">Cell membrane</location>
        <topology evidence="1">Multi-pass membrane protein</topology>
    </subcellularLocation>
</comment>
<evidence type="ECO:0000256" key="7">
    <source>
        <dbReference type="SAM" id="Phobius"/>
    </source>
</evidence>
<dbReference type="InterPro" id="IPR006685">
    <property type="entry name" value="MscS_channel_2nd"/>
</dbReference>
<dbReference type="InterPro" id="IPR023408">
    <property type="entry name" value="MscS_beta-dom_sf"/>
</dbReference>
<dbReference type="Proteomes" id="UP000672097">
    <property type="component" value="Unassembled WGS sequence"/>
</dbReference>
<dbReference type="InterPro" id="IPR011066">
    <property type="entry name" value="MscS_channel_C_sf"/>
</dbReference>
<dbReference type="Gene3D" id="1.10.287.1260">
    <property type="match status" value="1"/>
</dbReference>
<evidence type="ECO:0000313" key="10">
    <source>
        <dbReference type="Proteomes" id="UP000672097"/>
    </source>
</evidence>
<evidence type="ECO:0000256" key="5">
    <source>
        <dbReference type="ARBA" id="ARBA00022989"/>
    </source>
</evidence>
<keyword evidence="10" id="KW-1185">Reference proteome</keyword>
<comment type="similarity">
    <text evidence="2">Belongs to the MscS (TC 1.A.23) family.</text>
</comment>
<dbReference type="SUPFAM" id="SSF82861">
    <property type="entry name" value="Mechanosensitive channel protein MscS (YggB), transmembrane region"/>
    <property type="match status" value="1"/>
</dbReference>
<dbReference type="EMBL" id="JAGQDG010000006">
    <property type="protein sequence ID" value="MBQ0936908.1"/>
    <property type="molecule type" value="Genomic_DNA"/>
</dbReference>
<dbReference type="RefSeq" id="WP_210810307.1">
    <property type="nucleotide sequence ID" value="NZ_JAGQDG010000006.1"/>
</dbReference>
<organism evidence="9 10">
    <name type="scientific">Ideonella paludis</name>
    <dbReference type="NCBI Taxonomy" id="1233411"/>
    <lineage>
        <taxon>Bacteria</taxon>
        <taxon>Pseudomonadati</taxon>
        <taxon>Pseudomonadota</taxon>
        <taxon>Betaproteobacteria</taxon>
        <taxon>Burkholderiales</taxon>
        <taxon>Sphaerotilaceae</taxon>
        <taxon>Ideonella</taxon>
    </lineage>
</organism>
<dbReference type="InterPro" id="IPR010920">
    <property type="entry name" value="LSM_dom_sf"/>
</dbReference>
<feature type="transmembrane region" description="Helical" evidence="7">
    <location>
        <begin position="226"/>
        <end position="249"/>
    </location>
</feature>
<accession>A0ABS5E0G9</accession>
<dbReference type="PANTHER" id="PTHR30347">
    <property type="entry name" value="POTASSIUM CHANNEL RELATED"/>
    <property type="match status" value="1"/>
</dbReference>
<keyword evidence="6 7" id="KW-0472">Membrane</keyword>
<comment type="caution">
    <text evidence="9">The sequence shown here is derived from an EMBL/GenBank/DDBJ whole genome shotgun (WGS) entry which is preliminary data.</text>
</comment>
<feature type="transmembrane region" description="Helical" evidence="7">
    <location>
        <begin position="142"/>
        <end position="165"/>
    </location>
</feature>
<name>A0ABS5E0G9_9BURK</name>
<evidence type="ECO:0000256" key="1">
    <source>
        <dbReference type="ARBA" id="ARBA00004651"/>
    </source>
</evidence>
<feature type="transmembrane region" description="Helical" evidence="7">
    <location>
        <begin position="255"/>
        <end position="277"/>
    </location>
</feature>
<reference evidence="9 10" key="1">
    <citation type="submission" date="2021-04" db="EMBL/GenBank/DDBJ databases">
        <title>The genome sequence of type strain Ideonella paludis KCTC 32238.</title>
        <authorList>
            <person name="Liu Y."/>
        </authorList>
    </citation>
    <scope>NUCLEOTIDE SEQUENCE [LARGE SCALE GENOMIC DNA]</scope>
    <source>
        <strain evidence="9 10">KCTC 32238</strain>
    </source>
</reference>
<dbReference type="SUPFAM" id="SSF50182">
    <property type="entry name" value="Sm-like ribonucleoproteins"/>
    <property type="match status" value="1"/>
</dbReference>
<dbReference type="Pfam" id="PF00924">
    <property type="entry name" value="MS_channel_2nd"/>
    <property type="match status" value="1"/>
</dbReference>
<evidence type="ECO:0000259" key="8">
    <source>
        <dbReference type="Pfam" id="PF00924"/>
    </source>
</evidence>
<sequence>MFDFNAFFAFTPEWDGQGFFRSAFFGAWASLSPLSFGLQLLTGLGTLAAGIALIRAYRAKRLPMPGVSRIEASFLRHLAGWYLVTGALWLETWLAADLLGQAADASVLLCLANGGLMLCVIKSGSWIFRKVMQPQDLLKFSLWCIEWFLVASVVLSFLGLYSPLVGLVQAVHFKVGDQVFKGQNIVEGILMAAVAFTFAAQLARLLELWLNRYAARKGLHHNDALFLSRIFGTLLFVGTTIGVLTQSGIEGGTLAAFASALGIGLGFGLQQVVINFFSGLNILMERTIKLGDFVTIDKVTGRVIDLNRQSIVIRDGDGTESLIPNSAISRGTLQNHTLSNPDFRVSFTLELASIEHFNQARSIILSVLDIHPRVLASQPRNVLITSLKEDCVTLEVSLWINDLDRGRKPLISELLFGIGMGLREANIRLNDTDD</sequence>
<evidence type="ECO:0000256" key="6">
    <source>
        <dbReference type="ARBA" id="ARBA00023136"/>
    </source>
</evidence>
<evidence type="ECO:0000256" key="4">
    <source>
        <dbReference type="ARBA" id="ARBA00022692"/>
    </source>
</evidence>
<evidence type="ECO:0000256" key="3">
    <source>
        <dbReference type="ARBA" id="ARBA00022475"/>
    </source>
</evidence>
<keyword evidence="5 7" id="KW-1133">Transmembrane helix</keyword>
<dbReference type="InterPro" id="IPR011014">
    <property type="entry name" value="MscS_channel_TM-2"/>
</dbReference>
<keyword evidence="4 7" id="KW-0812">Transmembrane</keyword>
<dbReference type="Gene3D" id="3.30.70.100">
    <property type="match status" value="1"/>
</dbReference>
<keyword evidence="3" id="KW-1003">Cell membrane</keyword>
<dbReference type="SUPFAM" id="SSF82689">
    <property type="entry name" value="Mechanosensitive channel protein MscS (YggB), C-terminal domain"/>
    <property type="match status" value="1"/>
</dbReference>
<feature type="transmembrane region" description="Helical" evidence="7">
    <location>
        <begin position="185"/>
        <end position="206"/>
    </location>
</feature>
<dbReference type="Gene3D" id="2.30.30.60">
    <property type="match status" value="1"/>
</dbReference>
<feature type="transmembrane region" description="Helical" evidence="7">
    <location>
        <begin position="78"/>
        <end position="96"/>
    </location>
</feature>
<feature type="transmembrane region" description="Helical" evidence="7">
    <location>
        <begin position="102"/>
        <end position="121"/>
    </location>
</feature>
<evidence type="ECO:0000256" key="2">
    <source>
        <dbReference type="ARBA" id="ARBA00008017"/>
    </source>
</evidence>
<dbReference type="PANTHER" id="PTHR30347:SF1">
    <property type="entry name" value="MECHANOSENSITIVE CHANNEL MSCK"/>
    <property type="match status" value="1"/>
</dbReference>
<proteinExistence type="inferred from homology"/>
<evidence type="ECO:0000313" key="9">
    <source>
        <dbReference type="EMBL" id="MBQ0936908.1"/>
    </source>
</evidence>
<feature type="transmembrane region" description="Helical" evidence="7">
    <location>
        <begin position="36"/>
        <end position="57"/>
    </location>
</feature>
<protein>
    <submittedName>
        <fullName evidence="9">Mechanosensitive ion channel</fullName>
    </submittedName>
</protein>
<gene>
    <name evidence="9" type="ORF">KAK11_16395</name>
</gene>
<dbReference type="InterPro" id="IPR052702">
    <property type="entry name" value="MscS-like_channel"/>
</dbReference>